<dbReference type="PANTHER" id="PTHR33221:SF15">
    <property type="entry name" value="HTH-TYPE TRANSCRIPTIONAL REGULATOR YWGB-RELATED"/>
    <property type="match status" value="1"/>
</dbReference>
<sequence>MNGRFPIAIHIMTLLCYAKEQLSSDYIAGSLNINPVQVRKALKELIDQGLVLSREGKNGGYQLARSADIITLAEIYRSLKPEALLGISKNTPNPDCPVGRQIKGHLDQLYEQIDLKLERQLSATTLKAFCQQFQ</sequence>
<reference evidence="1 2" key="1">
    <citation type="submission" date="2016-10" db="EMBL/GenBank/DDBJ databases">
        <authorList>
            <person name="de Groot N.N."/>
        </authorList>
    </citation>
    <scope>NUCLEOTIDE SEQUENCE [LARGE SCALE GENOMIC DNA]</scope>
    <source>
        <strain evidence="1 2">Vu-144</strain>
    </source>
</reference>
<name>A0A1H3ZUV6_9BACT</name>
<evidence type="ECO:0000313" key="1">
    <source>
        <dbReference type="EMBL" id="SEA27440.1"/>
    </source>
</evidence>
<organism evidence="1 2">
    <name type="scientific">Arachidicoccus rhizosphaerae</name>
    <dbReference type="NCBI Taxonomy" id="551991"/>
    <lineage>
        <taxon>Bacteria</taxon>
        <taxon>Pseudomonadati</taxon>
        <taxon>Bacteroidota</taxon>
        <taxon>Chitinophagia</taxon>
        <taxon>Chitinophagales</taxon>
        <taxon>Chitinophagaceae</taxon>
        <taxon>Arachidicoccus</taxon>
    </lineage>
</organism>
<dbReference type="EMBL" id="FNQY01000012">
    <property type="protein sequence ID" value="SEA27440.1"/>
    <property type="molecule type" value="Genomic_DNA"/>
</dbReference>
<dbReference type="OrthoDB" id="213028at2"/>
<dbReference type="GO" id="GO:0003700">
    <property type="term" value="F:DNA-binding transcription factor activity"/>
    <property type="evidence" value="ECO:0007669"/>
    <property type="project" value="TreeGrafter"/>
</dbReference>
<dbReference type="PANTHER" id="PTHR33221">
    <property type="entry name" value="WINGED HELIX-TURN-HELIX TRANSCRIPTIONAL REGULATOR, RRF2 FAMILY"/>
    <property type="match status" value="1"/>
</dbReference>
<dbReference type="PROSITE" id="PS01332">
    <property type="entry name" value="HTH_RRF2_1"/>
    <property type="match status" value="1"/>
</dbReference>
<dbReference type="InterPro" id="IPR036390">
    <property type="entry name" value="WH_DNA-bd_sf"/>
</dbReference>
<accession>A0A1H3ZUV6</accession>
<dbReference type="InterPro" id="IPR030489">
    <property type="entry name" value="TR_Rrf2-type_CS"/>
</dbReference>
<dbReference type="Pfam" id="PF02082">
    <property type="entry name" value="Rrf2"/>
    <property type="match status" value="1"/>
</dbReference>
<protein>
    <submittedName>
        <fullName evidence="1">Rrf2 family protein</fullName>
    </submittedName>
</protein>
<dbReference type="AlphaFoldDB" id="A0A1H3ZUV6"/>
<dbReference type="Gene3D" id="1.10.10.10">
    <property type="entry name" value="Winged helix-like DNA-binding domain superfamily/Winged helix DNA-binding domain"/>
    <property type="match status" value="1"/>
</dbReference>
<dbReference type="RefSeq" id="WP_091398290.1">
    <property type="nucleotide sequence ID" value="NZ_FNQY01000012.1"/>
</dbReference>
<gene>
    <name evidence="1" type="ORF">SAMN05192529_11250</name>
</gene>
<dbReference type="STRING" id="551991.SAMN05192529_11250"/>
<evidence type="ECO:0000313" key="2">
    <source>
        <dbReference type="Proteomes" id="UP000199041"/>
    </source>
</evidence>
<dbReference type="InterPro" id="IPR000944">
    <property type="entry name" value="Tscrpt_reg_Rrf2"/>
</dbReference>
<dbReference type="PROSITE" id="PS51197">
    <property type="entry name" value="HTH_RRF2_2"/>
    <property type="match status" value="1"/>
</dbReference>
<dbReference type="InterPro" id="IPR036388">
    <property type="entry name" value="WH-like_DNA-bd_sf"/>
</dbReference>
<dbReference type="Proteomes" id="UP000199041">
    <property type="component" value="Unassembled WGS sequence"/>
</dbReference>
<dbReference type="SUPFAM" id="SSF46785">
    <property type="entry name" value="Winged helix' DNA-binding domain"/>
    <property type="match status" value="1"/>
</dbReference>
<dbReference type="GO" id="GO:0005829">
    <property type="term" value="C:cytosol"/>
    <property type="evidence" value="ECO:0007669"/>
    <property type="project" value="TreeGrafter"/>
</dbReference>
<keyword evidence="2" id="KW-1185">Reference proteome</keyword>
<proteinExistence type="predicted"/>